<feature type="domain" description="DUF397" evidence="1">
    <location>
        <begin position="9"/>
        <end position="62"/>
    </location>
</feature>
<evidence type="ECO:0000313" key="3">
    <source>
        <dbReference type="Proteomes" id="UP000272729"/>
    </source>
</evidence>
<gene>
    <name evidence="2" type="ORF">DFJ66_4727</name>
</gene>
<dbReference type="Pfam" id="PF04149">
    <property type="entry name" value="DUF397"/>
    <property type="match status" value="1"/>
</dbReference>
<sequence length="64" mass="6845">MSTVDFSGAVWRKSTRSTAATNANCVEVAHAGVIVGVRDSKNPTATPLTFPAAHWARFLRSTRA</sequence>
<dbReference type="EMBL" id="RBXR01000001">
    <property type="protein sequence ID" value="RKT71438.1"/>
    <property type="molecule type" value="Genomic_DNA"/>
</dbReference>
<keyword evidence="3" id="KW-1185">Reference proteome</keyword>
<reference evidence="2 3" key="1">
    <citation type="submission" date="2018-10" db="EMBL/GenBank/DDBJ databases">
        <title>Sequencing the genomes of 1000 actinobacteria strains.</title>
        <authorList>
            <person name="Klenk H.-P."/>
        </authorList>
    </citation>
    <scope>NUCLEOTIDE SEQUENCE [LARGE SCALE GENOMIC DNA]</scope>
    <source>
        <strain evidence="2 3">DSM 43911</strain>
    </source>
</reference>
<accession>A0A495XIK8</accession>
<protein>
    <submittedName>
        <fullName evidence="2">Uncharacterized protein DUF397</fullName>
    </submittedName>
</protein>
<evidence type="ECO:0000313" key="2">
    <source>
        <dbReference type="EMBL" id="RKT71438.1"/>
    </source>
</evidence>
<dbReference type="InterPro" id="IPR007278">
    <property type="entry name" value="DUF397"/>
</dbReference>
<name>A0A495XIK8_9PSEU</name>
<dbReference type="AlphaFoldDB" id="A0A495XIK8"/>
<dbReference type="OrthoDB" id="3430276at2"/>
<organism evidence="2 3">
    <name type="scientific">Saccharothrix variisporea</name>
    <dbReference type="NCBI Taxonomy" id="543527"/>
    <lineage>
        <taxon>Bacteria</taxon>
        <taxon>Bacillati</taxon>
        <taxon>Actinomycetota</taxon>
        <taxon>Actinomycetes</taxon>
        <taxon>Pseudonocardiales</taxon>
        <taxon>Pseudonocardiaceae</taxon>
        <taxon>Saccharothrix</taxon>
    </lineage>
</organism>
<comment type="caution">
    <text evidence="2">The sequence shown here is derived from an EMBL/GenBank/DDBJ whole genome shotgun (WGS) entry which is preliminary data.</text>
</comment>
<evidence type="ECO:0000259" key="1">
    <source>
        <dbReference type="Pfam" id="PF04149"/>
    </source>
</evidence>
<dbReference type="Proteomes" id="UP000272729">
    <property type="component" value="Unassembled WGS sequence"/>
</dbReference>
<proteinExistence type="predicted"/>
<dbReference type="RefSeq" id="WP_121223762.1">
    <property type="nucleotide sequence ID" value="NZ_JBIUBA010000001.1"/>
</dbReference>